<dbReference type="EMBL" id="CM042045">
    <property type="protein sequence ID" value="KAI3683298.1"/>
    <property type="molecule type" value="Genomic_DNA"/>
</dbReference>
<organism evidence="1 2">
    <name type="scientific">Smallanthus sonchifolius</name>
    <dbReference type="NCBI Taxonomy" id="185202"/>
    <lineage>
        <taxon>Eukaryota</taxon>
        <taxon>Viridiplantae</taxon>
        <taxon>Streptophyta</taxon>
        <taxon>Embryophyta</taxon>
        <taxon>Tracheophyta</taxon>
        <taxon>Spermatophyta</taxon>
        <taxon>Magnoliopsida</taxon>
        <taxon>eudicotyledons</taxon>
        <taxon>Gunneridae</taxon>
        <taxon>Pentapetalae</taxon>
        <taxon>asterids</taxon>
        <taxon>campanulids</taxon>
        <taxon>Asterales</taxon>
        <taxon>Asteraceae</taxon>
        <taxon>Asteroideae</taxon>
        <taxon>Heliantheae alliance</taxon>
        <taxon>Millerieae</taxon>
        <taxon>Smallanthus</taxon>
    </lineage>
</organism>
<keyword evidence="2" id="KW-1185">Reference proteome</keyword>
<proteinExistence type="predicted"/>
<gene>
    <name evidence="1" type="ORF">L1987_83801</name>
</gene>
<sequence length="99" mass="11217">MKKTKPIYIFFVRKIQECINILGEKTRGERERERERERGRAVGKGKGGARNSLAEKPSSQGDSLSHTKHSPSTLNQSINRSINQLINQVSCSYRCSLLL</sequence>
<reference evidence="2" key="1">
    <citation type="journal article" date="2022" name="Mol. Ecol. Resour.">
        <title>The genomes of chicory, endive, great burdock and yacon provide insights into Asteraceae palaeo-polyploidization history and plant inulin production.</title>
        <authorList>
            <person name="Fan W."/>
            <person name="Wang S."/>
            <person name="Wang H."/>
            <person name="Wang A."/>
            <person name="Jiang F."/>
            <person name="Liu H."/>
            <person name="Zhao H."/>
            <person name="Xu D."/>
            <person name="Zhang Y."/>
        </authorList>
    </citation>
    <scope>NUCLEOTIDE SEQUENCE [LARGE SCALE GENOMIC DNA]</scope>
    <source>
        <strain evidence="2">cv. Yunnan</strain>
    </source>
</reference>
<name>A0ACB8YDK6_9ASTR</name>
<comment type="caution">
    <text evidence="1">The sequence shown here is derived from an EMBL/GenBank/DDBJ whole genome shotgun (WGS) entry which is preliminary data.</text>
</comment>
<protein>
    <submittedName>
        <fullName evidence="1">Uncharacterized protein</fullName>
    </submittedName>
</protein>
<dbReference type="Proteomes" id="UP001056120">
    <property type="component" value="Linkage Group LG28"/>
</dbReference>
<evidence type="ECO:0000313" key="1">
    <source>
        <dbReference type="EMBL" id="KAI3683298.1"/>
    </source>
</evidence>
<accession>A0ACB8YDK6</accession>
<reference evidence="1 2" key="2">
    <citation type="journal article" date="2022" name="Mol. Ecol. Resour.">
        <title>The genomes of chicory, endive, great burdock and yacon provide insights into Asteraceae paleo-polyploidization history and plant inulin production.</title>
        <authorList>
            <person name="Fan W."/>
            <person name="Wang S."/>
            <person name="Wang H."/>
            <person name="Wang A."/>
            <person name="Jiang F."/>
            <person name="Liu H."/>
            <person name="Zhao H."/>
            <person name="Xu D."/>
            <person name="Zhang Y."/>
        </authorList>
    </citation>
    <scope>NUCLEOTIDE SEQUENCE [LARGE SCALE GENOMIC DNA]</scope>
    <source>
        <strain evidence="2">cv. Yunnan</strain>
        <tissue evidence="1">Leaves</tissue>
    </source>
</reference>
<evidence type="ECO:0000313" key="2">
    <source>
        <dbReference type="Proteomes" id="UP001056120"/>
    </source>
</evidence>